<keyword evidence="1" id="KW-0808">Transferase</keyword>
<dbReference type="InterPro" id="IPR016181">
    <property type="entry name" value="Acyl_CoA_acyltransferase"/>
</dbReference>
<dbReference type="AlphaFoldDB" id="A0A507F2K3"/>
<evidence type="ECO:0000313" key="5">
    <source>
        <dbReference type="EMBL" id="TPX69915.1"/>
    </source>
</evidence>
<dbReference type="OrthoDB" id="630895at2759"/>
<dbReference type="InterPro" id="IPR051531">
    <property type="entry name" value="N-acetyltransferase"/>
</dbReference>
<evidence type="ECO:0000259" key="4">
    <source>
        <dbReference type="Pfam" id="PF13302"/>
    </source>
</evidence>
<comment type="caution">
    <text evidence="5">The sequence shown here is derived from an EMBL/GenBank/DDBJ whole genome shotgun (WGS) entry which is preliminary data.</text>
</comment>
<dbReference type="STRING" id="246404.A0A507F2K3"/>
<proteinExistence type="inferred from homology"/>
<name>A0A507F2K3_9FUNG</name>
<dbReference type="SUPFAM" id="SSF55729">
    <property type="entry name" value="Acyl-CoA N-acyltransferases (Nat)"/>
    <property type="match status" value="1"/>
</dbReference>
<reference evidence="5 6" key="1">
    <citation type="journal article" date="2019" name="Sci. Rep.">
        <title>Comparative genomics of chytrid fungi reveal insights into the obligate biotrophic and pathogenic lifestyle of Synchytrium endobioticum.</title>
        <authorList>
            <person name="van de Vossenberg B.T.L.H."/>
            <person name="Warris S."/>
            <person name="Nguyen H.D.T."/>
            <person name="van Gent-Pelzer M.P.E."/>
            <person name="Joly D.L."/>
            <person name="van de Geest H.C."/>
            <person name="Bonants P.J.M."/>
            <person name="Smith D.S."/>
            <person name="Levesque C.A."/>
            <person name="van der Lee T.A.J."/>
        </authorList>
    </citation>
    <scope>NUCLEOTIDE SEQUENCE [LARGE SCALE GENOMIC DNA]</scope>
    <source>
        <strain evidence="5 6">CBS 675.73</strain>
    </source>
</reference>
<dbReference type="Pfam" id="PF13302">
    <property type="entry name" value="Acetyltransf_3"/>
    <property type="match status" value="1"/>
</dbReference>
<keyword evidence="2" id="KW-0012">Acyltransferase</keyword>
<evidence type="ECO:0000256" key="1">
    <source>
        <dbReference type="ARBA" id="ARBA00022679"/>
    </source>
</evidence>
<dbReference type="Proteomes" id="UP000320333">
    <property type="component" value="Unassembled WGS sequence"/>
</dbReference>
<evidence type="ECO:0000256" key="2">
    <source>
        <dbReference type="ARBA" id="ARBA00023315"/>
    </source>
</evidence>
<organism evidence="5 6">
    <name type="scientific">Chytriomyces confervae</name>
    <dbReference type="NCBI Taxonomy" id="246404"/>
    <lineage>
        <taxon>Eukaryota</taxon>
        <taxon>Fungi</taxon>
        <taxon>Fungi incertae sedis</taxon>
        <taxon>Chytridiomycota</taxon>
        <taxon>Chytridiomycota incertae sedis</taxon>
        <taxon>Chytridiomycetes</taxon>
        <taxon>Chytridiales</taxon>
        <taxon>Chytriomycetaceae</taxon>
        <taxon>Chytriomyces</taxon>
    </lineage>
</organism>
<dbReference type="GO" id="GO:0016747">
    <property type="term" value="F:acyltransferase activity, transferring groups other than amino-acyl groups"/>
    <property type="evidence" value="ECO:0007669"/>
    <property type="project" value="InterPro"/>
</dbReference>
<dbReference type="InterPro" id="IPR000182">
    <property type="entry name" value="GNAT_dom"/>
</dbReference>
<evidence type="ECO:0000256" key="3">
    <source>
        <dbReference type="ARBA" id="ARBA00038502"/>
    </source>
</evidence>
<dbReference type="PANTHER" id="PTHR43792">
    <property type="entry name" value="GNAT FAMILY, PUTATIVE (AFU_ORTHOLOGUE AFUA_3G00765)-RELATED-RELATED"/>
    <property type="match status" value="1"/>
</dbReference>
<sequence>MFVRVSVPQKDAAPLSLAVTEWTPAMTPSLIKHLNGPDGTDVTRFLRNKVPQPYTEDDARFFIALTAANGLFTAHAIVLLDNDSNIVETIGTVGLTFKDPTDIEAHSAELGYWLSKAWWGKGIMSSVVCEYLDKVVRPLSIVPRNEQSAKLVKIIAYAIADNAGSCKVLENCGFALEGKMKQFAFKRHLVRWTAVRVLLVGLLQ</sequence>
<dbReference type="EMBL" id="QEAP01000299">
    <property type="protein sequence ID" value="TPX69915.1"/>
    <property type="molecule type" value="Genomic_DNA"/>
</dbReference>
<evidence type="ECO:0000313" key="6">
    <source>
        <dbReference type="Proteomes" id="UP000320333"/>
    </source>
</evidence>
<dbReference type="Gene3D" id="3.40.630.30">
    <property type="match status" value="1"/>
</dbReference>
<dbReference type="PANTHER" id="PTHR43792:SF8">
    <property type="entry name" value="[RIBOSOMAL PROTEIN US5]-ALANINE N-ACETYLTRANSFERASE"/>
    <property type="match status" value="1"/>
</dbReference>
<comment type="similarity">
    <text evidence="3">Belongs to the acetyltransferase family. RimJ subfamily.</text>
</comment>
<protein>
    <recommendedName>
        <fullName evidence="4">N-acetyltransferase domain-containing protein</fullName>
    </recommendedName>
</protein>
<feature type="domain" description="N-acetyltransferase" evidence="4">
    <location>
        <begin position="40"/>
        <end position="174"/>
    </location>
</feature>
<accession>A0A507F2K3</accession>
<gene>
    <name evidence="5" type="ORF">CcCBS67573_g06688</name>
</gene>
<keyword evidence="6" id="KW-1185">Reference proteome</keyword>